<dbReference type="SMART" id="SM00365">
    <property type="entry name" value="LRR_SD22"/>
    <property type="match status" value="4"/>
</dbReference>
<dbReference type="Pfam" id="PF14580">
    <property type="entry name" value="LRR_9"/>
    <property type="match status" value="1"/>
</dbReference>
<organism evidence="12 13">
    <name type="scientific">Chroicocephalus maculipennis</name>
    <name type="common">Brown-hooded gull</name>
    <name type="synonym">Larus maculipennis</name>
    <dbReference type="NCBI Taxonomy" id="287016"/>
    <lineage>
        <taxon>Eukaryota</taxon>
        <taxon>Metazoa</taxon>
        <taxon>Chordata</taxon>
        <taxon>Craniata</taxon>
        <taxon>Vertebrata</taxon>
        <taxon>Euteleostomi</taxon>
        <taxon>Archelosauria</taxon>
        <taxon>Archosauria</taxon>
        <taxon>Dinosauria</taxon>
        <taxon>Saurischia</taxon>
        <taxon>Theropoda</taxon>
        <taxon>Coelurosauria</taxon>
        <taxon>Aves</taxon>
        <taxon>Neognathae</taxon>
        <taxon>Neoaves</taxon>
        <taxon>Charadriiformes</taxon>
        <taxon>Laridae</taxon>
        <taxon>Chroicocephalus</taxon>
    </lineage>
</organism>
<protein>
    <recommendedName>
        <fullName evidence="8 10">Dynein axonemal assembly factor 1</fullName>
    </recommendedName>
</protein>
<dbReference type="InterPro" id="IPR001611">
    <property type="entry name" value="Leu-rich_rpt"/>
</dbReference>
<dbReference type="GO" id="GO:0035082">
    <property type="term" value="P:axoneme assembly"/>
    <property type="evidence" value="ECO:0007669"/>
    <property type="project" value="TreeGrafter"/>
</dbReference>
<evidence type="ECO:0000256" key="2">
    <source>
        <dbReference type="ARBA" id="ARBA00006453"/>
    </source>
</evidence>
<comment type="caution">
    <text evidence="12">The sequence shown here is derived from an EMBL/GenBank/DDBJ whole genome shotgun (WGS) entry which is preliminary data.</text>
</comment>
<keyword evidence="4 10" id="KW-0433">Leucine-rich repeat</keyword>
<name>A0A7K5NDK5_CHRMC</name>
<evidence type="ECO:0000256" key="5">
    <source>
        <dbReference type="ARBA" id="ARBA00022737"/>
    </source>
</evidence>
<keyword evidence="3" id="KW-0597">Phosphoprotein</keyword>
<comment type="subcellular location">
    <subcellularLocation>
        <location evidence="1 10">Cell projection</location>
        <location evidence="1 10">Cilium</location>
    </subcellularLocation>
</comment>
<dbReference type="PROSITE" id="PS51450">
    <property type="entry name" value="LRR"/>
    <property type="match status" value="4"/>
</dbReference>
<evidence type="ECO:0000313" key="12">
    <source>
        <dbReference type="EMBL" id="NWT41226.1"/>
    </source>
</evidence>
<evidence type="ECO:0000256" key="10">
    <source>
        <dbReference type="RuleBase" id="RU364076"/>
    </source>
</evidence>
<keyword evidence="6 10" id="KW-0969">Cilium</keyword>
<dbReference type="SUPFAM" id="SSF52075">
    <property type="entry name" value="Outer arm dynein light chain 1"/>
    <property type="match status" value="1"/>
</dbReference>
<dbReference type="EMBL" id="VYZF01000563">
    <property type="protein sequence ID" value="NWT41226.1"/>
    <property type="molecule type" value="Genomic_DNA"/>
</dbReference>
<evidence type="ECO:0000256" key="1">
    <source>
        <dbReference type="ARBA" id="ARBA00004138"/>
    </source>
</evidence>
<evidence type="ECO:0000313" key="13">
    <source>
        <dbReference type="Proteomes" id="UP000524558"/>
    </source>
</evidence>
<evidence type="ECO:0000256" key="3">
    <source>
        <dbReference type="ARBA" id="ARBA00022553"/>
    </source>
</evidence>
<comment type="similarity">
    <text evidence="2 10">Belongs to the DNAAF1 family.</text>
</comment>
<dbReference type="FunFam" id="3.80.10.10:FF:000331">
    <property type="entry name" value="Dynein assembly factor 1, axonemal homolog"/>
    <property type="match status" value="1"/>
</dbReference>
<accession>A0A7K5NDK5</accession>
<comment type="function">
    <text evidence="9 10">Cilium-specific protein required for the stability of the ciliary architecture. Plays a role in cytoplasmic preassembly of dynein arms. Involved in regulation of microtubule-based cilia and actin-based brush border microvilli.</text>
</comment>
<sequence>VYGLEAQLEGPEQESEEKSIENASNQRQSKDSLEYSTGDPFQRMQKDVKTQEKAINCMSRADQQNEQKSDGDHKSVTSSFSQRTEEKSGCVRMTKKILREICKQQKLYLTPYLNDTLYLHYKGFDRLENLEEYTGLKCLWLECNGLTKIENLEALTELRCLYLQLNLISKIENLEPLQKLDSLNISNNYVKTIENLSCLKVLQTLQISHNKLQAVEDIQHLQECLSISVLDLSHNNLSDPNVITILETMPNLRVLNLMGNQVVKKIANYRKTLIVRLKQLTYLDDRPVFPKDRACAEAWAVGGLEAEKAEREKWETRERKKIQDSIDALAAIRQKAEEKKRQKSVEERDESAKRGNGGATDILEDLARDKAVTEKAMLPELDEYAEIEQIKMETPEKLYLDELPDLEDIDVSEFPPEEEIFAQRECHPKIEIISEMANDSDSALEENNKSMFENSVGEEISTAIFSNARKIHKEHEKEHLRPLVESFVTEPANPHRYLEIVHRQATPSKPLIQEVVTEPEGNLLLSPVCDRPGGSSPWEGDGKITV</sequence>
<feature type="region of interest" description="Disordered" evidence="11">
    <location>
        <begin position="526"/>
        <end position="546"/>
    </location>
</feature>
<feature type="region of interest" description="Disordered" evidence="11">
    <location>
        <begin position="1"/>
        <end position="49"/>
    </location>
</feature>
<feature type="compositionally biased region" description="Basic and acidic residues" evidence="11">
    <location>
        <begin position="335"/>
        <end position="353"/>
    </location>
</feature>
<keyword evidence="13" id="KW-1185">Reference proteome</keyword>
<dbReference type="PANTHER" id="PTHR45973">
    <property type="entry name" value="PROTEIN PHOSPHATASE 1 REGULATORY SUBUNIT SDS22-RELATED"/>
    <property type="match status" value="1"/>
</dbReference>
<feature type="non-terminal residue" evidence="12">
    <location>
        <position position="1"/>
    </location>
</feature>
<evidence type="ECO:0000256" key="9">
    <source>
        <dbReference type="ARBA" id="ARBA00046066"/>
    </source>
</evidence>
<gene>
    <name evidence="12" type="primary">Dnaaf1</name>
    <name evidence="12" type="ORF">CHRMAC_R05142</name>
</gene>
<evidence type="ECO:0000256" key="7">
    <source>
        <dbReference type="ARBA" id="ARBA00023273"/>
    </source>
</evidence>
<dbReference type="Proteomes" id="UP000524558">
    <property type="component" value="Unassembled WGS sequence"/>
</dbReference>
<evidence type="ECO:0000256" key="8">
    <source>
        <dbReference type="ARBA" id="ARBA00024429"/>
    </source>
</evidence>
<evidence type="ECO:0000256" key="11">
    <source>
        <dbReference type="SAM" id="MobiDB-lite"/>
    </source>
</evidence>
<dbReference type="PANTHER" id="PTHR45973:SF19">
    <property type="entry name" value="DYNEIN AXONEMAL ASSEMBLY FACTOR 1"/>
    <property type="match status" value="1"/>
</dbReference>
<feature type="non-terminal residue" evidence="12">
    <location>
        <position position="546"/>
    </location>
</feature>
<dbReference type="InterPro" id="IPR032675">
    <property type="entry name" value="LRR_dom_sf"/>
</dbReference>
<evidence type="ECO:0000256" key="6">
    <source>
        <dbReference type="ARBA" id="ARBA00023069"/>
    </source>
</evidence>
<reference evidence="12 13" key="1">
    <citation type="submission" date="2019-09" db="EMBL/GenBank/DDBJ databases">
        <title>Bird 10,000 Genomes (B10K) Project - Family phase.</title>
        <authorList>
            <person name="Zhang G."/>
        </authorList>
    </citation>
    <scope>NUCLEOTIDE SEQUENCE [LARGE SCALE GENOMIC DNA]</scope>
    <source>
        <strain evidence="12">B10K-DU-021-33</strain>
        <tissue evidence="12">Mixed tissue sample</tissue>
    </source>
</reference>
<keyword evidence="5 10" id="KW-0677">Repeat</keyword>
<dbReference type="Gene3D" id="3.80.10.10">
    <property type="entry name" value="Ribonuclease Inhibitor"/>
    <property type="match status" value="2"/>
</dbReference>
<dbReference type="AlphaFoldDB" id="A0A7K5NDK5"/>
<dbReference type="GO" id="GO:0005930">
    <property type="term" value="C:axoneme"/>
    <property type="evidence" value="ECO:0007669"/>
    <property type="project" value="TreeGrafter"/>
</dbReference>
<dbReference type="InterPro" id="IPR050576">
    <property type="entry name" value="Cilia_flagella_integrity"/>
</dbReference>
<keyword evidence="7 10" id="KW-0966">Cell projection</keyword>
<feature type="region of interest" description="Disordered" evidence="11">
    <location>
        <begin position="335"/>
        <end position="362"/>
    </location>
</feature>
<feature type="region of interest" description="Disordered" evidence="11">
    <location>
        <begin position="61"/>
        <end position="83"/>
    </location>
</feature>
<feature type="compositionally biased region" description="Basic and acidic residues" evidence="11">
    <location>
        <begin position="63"/>
        <end position="75"/>
    </location>
</feature>
<dbReference type="GO" id="GO:0070840">
    <property type="term" value="F:dynein complex binding"/>
    <property type="evidence" value="ECO:0007669"/>
    <property type="project" value="UniProtKB-UniRule"/>
</dbReference>
<dbReference type="FunFam" id="3.80.10.10:FF:000166">
    <property type="entry name" value="Dynein assembly factor 1, axonemal"/>
    <property type="match status" value="1"/>
</dbReference>
<evidence type="ECO:0000256" key="4">
    <source>
        <dbReference type="ARBA" id="ARBA00022614"/>
    </source>
</evidence>
<proteinExistence type="inferred from homology"/>